<dbReference type="GO" id="GO:0016020">
    <property type="term" value="C:membrane"/>
    <property type="evidence" value="ECO:0007669"/>
    <property type="project" value="InterPro"/>
</dbReference>
<keyword evidence="11" id="KW-1185">Reference proteome</keyword>
<evidence type="ECO:0000256" key="2">
    <source>
        <dbReference type="ARBA" id="ARBA00022448"/>
    </source>
</evidence>
<sequence>MIGCIVTGHGEFAPGLTRAVEMIAGKQEQFQVVAFQEEEPLESFENNLQQAIETLVKETEGVLIFSDLLGGTPFRSAMVAAAPYENVEVLTGTNLPMLIEIGLLRTFEDDVQALAKKAIETGKEGIQNPQLNISSDEPTEEDEMEGI</sequence>
<dbReference type="InterPro" id="IPR036662">
    <property type="entry name" value="PTS_EIIA_man-typ_sf"/>
</dbReference>
<evidence type="ECO:0000256" key="5">
    <source>
        <dbReference type="ARBA" id="ARBA00022679"/>
    </source>
</evidence>
<name>A0A3Q9BKV7_9LACT</name>
<dbReference type="PANTHER" id="PTHR33799">
    <property type="entry name" value="PTS PERMEASE-RELATED-RELATED"/>
    <property type="match status" value="1"/>
</dbReference>
<keyword evidence="6" id="KW-0598">Phosphotransferase system</keyword>
<dbReference type="InterPro" id="IPR033887">
    <property type="entry name" value="PTS_IIA_man"/>
</dbReference>
<evidence type="ECO:0000256" key="6">
    <source>
        <dbReference type="ARBA" id="ARBA00022683"/>
    </source>
</evidence>
<dbReference type="Gene3D" id="3.40.50.510">
    <property type="entry name" value="Phosphotransferase system, mannose-type IIA component"/>
    <property type="match status" value="1"/>
</dbReference>
<evidence type="ECO:0000313" key="10">
    <source>
        <dbReference type="EMBL" id="AZP04754.1"/>
    </source>
</evidence>
<gene>
    <name evidence="10" type="ORF">EJN90_08960</name>
</gene>
<protein>
    <submittedName>
        <fullName evidence="10">PTS sugar transporter subunit IIA</fullName>
    </submittedName>
</protein>
<keyword evidence="3" id="KW-0963">Cytoplasm</keyword>
<dbReference type="GO" id="GO:0005737">
    <property type="term" value="C:cytoplasm"/>
    <property type="evidence" value="ECO:0007669"/>
    <property type="project" value="UniProtKB-SubCell"/>
</dbReference>
<feature type="region of interest" description="Disordered" evidence="8">
    <location>
        <begin position="125"/>
        <end position="147"/>
    </location>
</feature>
<dbReference type="InterPro" id="IPR004701">
    <property type="entry name" value="PTS_EIIA_man-typ"/>
</dbReference>
<dbReference type="RefSeq" id="WP_126110474.1">
    <property type="nucleotide sequence ID" value="NZ_CP034465.1"/>
</dbReference>
<dbReference type="CDD" id="cd00006">
    <property type="entry name" value="PTS_IIA_man"/>
    <property type="match status" value="1"/>
</dbReference>
<dbReference type="GO" id="GO:0009401">
    <property type="term" value="P:phosphoenolpyruvate-dependent sugar phosphotransferase system"/>
    <property type="evidence" value="ECO:0007669"/>
    <property type="project" value="UniProtKB-KW"/>
</dbReference>
<comment type="subcellular location">
    <subcellularLocation>
        <location evidence="1">Cytoplasm</location>
    </subcellularLocation>
</comment>
<dbReference type="OrthoDB" id="6623712at2"/>
<evidence type="ECO:0000256" key="3">
    <source>
        <dbReference type="ARBA" id="ARBA00022490"/>
    </source>
</evidence>
<evidence type="ECO:0000256" key="7">
    <source>
        <dbReference type="ARBA" id="ARBA00022777"/>
    </source>
</evidence>
<dbReference type="GO" id="GO:0016301">
    <property type="term" value="F:kinase activity"/>
    <property type="evidence" value="ECO:0007669"/>
    <property type="project" value="UniProtKB-KW"/>
</dbReference>
<dbReference type="PANTHER" id="PTHR33799:SF1">
    <property type="entry name" value="PTS SYSTEM MANNOSE-SPECIFIC EIIAB COMPONENT-RELATED"/>
    <property type="match status" value="1"/>
</dbReference>
<evidence type="ECO:0000259" key="9">
    <source>
        <dbReference type="PROSITE" id="PS51096"/>
    </source>
</evidence>
<feature type="compositionally biased region" description="Acidic residues" evidence="8">
    <location>
        <begin position="137"/>
        <end position="147"/>
    </location>
</feature>
<keyword evidence="5" id="KW-0808">Transferase</keyword>
<dbReference type="NCBIfam" id="NF040761">
    <property type="entry name" value="AgaF"/>
    <property type="match status" value="1"/>
</dbReference>
<keyword evidence="4 10" id="KW-0762">Sugar transport</keyword>
<dbReference type="Pfam" id="PF03610">
    <property type="entry name" value="EIIA-man"/>
    <property type="match status" value="1"/>
</dbReference>
<evidence type="ECO:0000256" key="4">
    <source>
        <dbReference type="ARBA" id="ARBA00022597"/>
    </source>
</evidence>
<evidence type="ECO:0000256" key="8">
    <source>
        <dbReference type="SAM" id="MobiDB-lite"/>
    </source>
</evidence>
<organism evidence="10 11">
    <name type="scientific">Jeotgalibaca ciconiae</name>
    <dbReference type="NCBI Taxonomy" id="2496265"/>
    <lineage>
        <taxon>Bacteria</taxon>
        <taxon>Bacillati</taxon>
        <taxon>Bacillota</taxon>
        <taxon>Bacilli</taxon>
        <taxon>Lactobacillales</taxon>
        <taxon>Carnobacteriaceae</taxon>
        <taxon>Jeotgalibaca</taxon>
    </lineage>
</organism>
<feature type="compositionally biased region" description="Polar residues" evidence="8">
    <location>
        <begin position="127"/>
        <end position="136"/>
    </location>
</feature>
<dbReference type="InterPro" id="IPR051471">
    <property type="entry name" value="Bacterial_PTS_sugar_comp"/>
</dbReference>
<proteinExistence type="predicted"/>
<accession>A0A3Q9BKV7</accession>
<dbReference type="PROSITE" id="PS51096">
    <property type="entry name" value="PTS_EIIA_TYPE_4"/>
    <property type="match status" value="1"/>
</dbReference>
<dbReference type="EMBL" id="CP034465">
    <property type="protein sequence ID" value="AZP04754.1"/>
    <property type="molecule type" value="Genomic_DNA"/>
</dbReference>
<evidence type="ECO:0000256" key="1">
    <source>
        <dbReference type="ARBA" id="ARBA00004496"/>
    </source>
</evidence>
<dbReference type="KEGG" id="jeh:EJN90_08960"/>
<dbReference type="SUPFAM" id="SSF53062">
    <property type="entry name" value="PTS system fructose IIA component-like"/>
    <property type="match status" value="1"/>
</dbReference>
<evidence type="ECO:0000313" key="11">
    <source>
        <dbReference type="Proteomes" id="UP000273326"/>
    </source>
</evidence>
<keyword evidence="7" id="KW-0418">Kinase</keyword>
<feature type="domain" description="PTS EIIA type-4" evidence="9">
    <location>
        <begin position="1"/>
        <end position="126"/>
    </location>
</feature>
<reference evidence="11" key="1">
    <citation type="submission" date="2018-12" db="EMBL/GenBank/DDBJ databases">
        <title>Complete genome sequencing of Jeotgalibaca sp. H21T32.</title>
        <authorList>
            <person name="Bae J.-W."/>
            <person name="Lee S.-Y."/>
        </authorList>
    </citation>
    <scope>NUCLEOTIDE SEQUENCE [LARGE SCALE GENOMIC DNA]</scope>
    <source>
        <strain evidence="11">H21T32</strain>
    </source>
</reference>
<dbReference type="AlphaFoldDB" id="A0A3Q9BKV7"/>
<dbReference type="Proteomes" id="UP000273326">
    <property type="component" value="Chromosome"/>
</dbReference>
<keyword evidence="2" id="KW-0813">Transport</keyword>